<accession>A0A814N8I0</accession>
<dbReference type="Proteomes" id="UP000663828">
    <property type="component" value="Unassembled WGS sequence"/>
</dbReference>
<feature type="compositionally biased region" description="Basic residues" evidence="1">
    <location>
        <begin position="21"/>
        <end position="34"/>
    </location>
</feature>
<feature type="region of interest" description="Disordered" evidence="1">
    <location>
        <begin position="730"/>
        <end position="773"/>
    </location>
</feature>
<organism evidence="2 3">
    <name type="scientific">Adineta ricciae</name>
    <name type="common">Rotifer</name>
    <dbReference type="NCBI Taxonomy" id="249248"/>
    <lineage>
        <taxon>Eukaryota</taxon>
        <taxon>Metazoa</taxon>
        <taxon>Spiralia</taxon>
        <taxon>Gnathifera</taxon>
        <taxon>Rotifera</taxon>
        <taxon>Eurotatoria</taxon>
        <taxon>Bdelloidea</taxon>
        <taxon>Adinetida</taxon>
        <taxon>Adinetidae</taxon>
        <taxon>Adineta</taxon>
    </lineage>
</organism>
<feature type="compositionally biased region" description="Basic and acidic residues" evidence="1">
    <location>
        <begin position="390"/>
        <end position="404"/>
    </location>
</feature>
<feature type="compositionally biased region" description="Basic and acidic residues" evidence="1">
    <location>
        <begin position="462"/>
        <end position="473"/>
    </location>
</feature>
<feature type="region of interest" description="Disordered" evidence="1">
    <location>
        <begin position="332"/>
        <end position="473"/>
    </location>
</feature>
<dbReference type="EMBL" id="CAJNOR010001161">
    <property type="protein sequence ID" value="CAF1088278.1"/>
    <property type="molecule type" value="Genomic_DNA"/>
</dbReference>
<comment type="caution">
    <text evidence="2">The sequence shown here is derived from an EMBL/GenBank/DDBJ whole genome shotgun (WGS) entry which is preliminary data.</text>
</comment>
<evidence type="ECO:0000313" key="3">
    <source>
        <dbReference type="Proteomes" id="UP000663828"/>
    </source>
</evidence>
<feature type="compositionally biased region" description="Polar residues" evidence="1">
    <location>
        <begin position="414"/>
        <end position="424"/>
    </location>
</feature>
<feature type="compositionally biased region" description="Basic and acidic residues" evidence="1">
    <location>
        <begin position="557"/>
        <end position="566"/>
    </location>
</feature>
<keyword evidence="3" id="KW-1185">Reference proteome</keyword>
<dbReference type="AlphaFoldDB" id="A0A814N8I0"/>
<proteinExistence type="predicted"/>
<feature type="compositionally biased region" description="Polar residues" evidence="1">
    <location>
        <begin position="529"/>
        <end position="540"/>
    </location>
</feature>
<feature type="compositionally biased region" description="Polar residues" evidence="1">
    <location>
        <begin position="440"/>
        <end position="456"/>
    </location>
</feature>
<feature type="compositionally biased region" description="Polar residues" evidence="1">
    <location>
        <begin position="605"/>
        <end position="629"/>
    </location>
</feature>
<protein>
    <submittedName>
        <fullName evidence="2">Uncharacterized protein</fullName>
    </submittedName>
</protein>
<evidence type="ECO:0000256" key="1">
    <source>
        <dbReference type="SAM" id="MobiDB-lite"/>
    </source>
</evidence>
<evidence type="ECO:0000313" key="2">
    <source>
        <dbReference type="EMBL" id="CAF1088278.1"/>
    </source>
</evidence>
<reference evidence="2" key="1">
    <citation type="submission" date="2021-02" db="EMBL/GenBank/DDBJ databases">
        <authorList>
            <person name="Nowell W R."/>
        </authorList>
    </citation>
    <scope>NUCLEOTIDE SEQUENCE</scope>
</reference>
<feature type="compositionally biased region" description="Basic residues" evidence="1">
    <location>
        <begin position="373"/>
        <end position="389"/>
    </location>
</feature>
<feature type="region of interest" description="Disordered" evidence="1">
    <location>
        <begin position="520"/>
        <end position="629"/>
    </location>
</feature>
<feature type="region of interest" description="Disordered" evidence="1">
    <location>
        <begin position="1"/>
        <end position="50"/>
    </location>
</feature>
<gene>
    <name evidence="2" type="ORF">XAT740_LOCUS17696</name>
</gene>
<name>A0A814N8I0_ADIRI</name>
<sequence>MTKGGSGKSKTLGRLIFGEKRKQHVSPARHRSSTRHGSSTGDIPSSNVITTNKNSINLHDWAVWRMQLNEQMGSSMNERRSDLKQMRQFLQSNPFYQQHSRDPSNGRYNGVRLLFSIPHTKLKPEFLTEVQETAPRTNEIGDAVVYEQKKIRSNSDDRTTTSVNSLSAIQPMIIDKPVNQLLPKVCVGNTGGFLQTNEQMIAMEGIRTRRTTRSSFTASDRIHATLQKAVKDGNVLEKIKAFEMQAAAAAQAESIPRLNGINHRVQTFQTVAQRTLSPATIHPIQQAVSPIQIQEQSLYPNHSRYPHSNQQHQDDLHKLMSGHKSRKGAHVLEPAHGDVILKRRTPSQKAGNEEEYSGAAISSMALTASQGQHRNHHHHHRSSVSRSRHRQEIAYDKRTSSRHESHSRRHPSKQKGTSTPSAKSSTRHRWLKGRKETPVETPSRQGTNPDIANNRSNKTKKKTVEHEKSDVKKATKIVEKEKSPSDNNRVYGVPNASVIEHAKIEEQPVREHVDRTSTLIATKDDDMSQSKACDTVIQQRSTKKHHQQKLSSTDGDILNKIDENPRSPRSNGYRRHHSGHDGDGKGGQSTDDDVFIEDKAVKPRSNLTRHQSAINTSKPDSRHLQQQSSSAFCRHASQCSVDDVPLLNSMELKKQKSPLTLITRTNPMNRDEVMTYETPQSEQIQPPVCNTHTMKKKRPFHTINTAGCSTANSQQMSKQILHAIMNSMNHNQEPLSNTPPPIPASPTSVNDDFFENGPLTNPEEAIANMTPSS</sequence>